<dbReference type="Gene3D" id="2.40.30.170">
    <property type="match status" value="1"/>
</dbReference>
<evidence type="ECO:0000259" key="12">
    <source>
        <dbReference type="Pfam" id="PF25967"/>
    </source>
</evidence>
<accession>A0ABU1D6T4</accession>
<feature type="domain" description="Multidrug resistance protein MdtA-like C-terminal permuted SH3" evidence="12">
    <location>
        <begin position="321"/>
        <end position="382"/>
    </location>
</feature>
<keyword evidence="3" id="KW-0813">Transport</keyword>
<dbReference type="InterPro" id="IPR058625">
    <property type="entry name" value="MdtA-like_BSH"/>
</dbReference>
<dbReference type="InterPro" id="IPR058626">
    <property type="entry name" value="MdtA-like_b-barrel"/>
</dbReference>
<evidence type="ECO:0000313" key="14">
    <source>
        <dbReference type="Proteomes" id="UP001232156"/>
    </source>
</evidence>
<dbReference type="Gene3D" id="2.40.50.100">
    <property type="match status" value="1"/>
</dbReference>
<reference evidence="13 14" key="1">
    <citation type="submission" date="2023-08" db="EMBL/GenBank/DDBJ databases">
        <title>Alcaligenaceae gen. nov., a novel taxon isolated from the sludge of Yixing Pesticide Factory.</title>
        <authorList>
            <person name="Ruan L."/>
        </authorList>
    </citation>
    <scope>NUCLEOTIDE SEQUENCE [LARGE SCALE GENOMIC DNA]</scope>
    <source>
        <strain evidence="13 14">LG-2</strain>
    </source>
</reference>
<organism evidence="13 14">
    <name type="scientific">Yanghanlia caeni</name>
    <dbReference type="NCBI Taxonomy" id="3064283"/>
    <lineage>
        <taxon>Bacteria</taxon>
        <taxon>Pseudomonadati</taxon>
        <taxon>Pseudomonadota</taxon>
        <taxon>Betaproteobacteria</taxon>
        <taxon>Burkholderiales</taxon>
        <taxon>Alcaligenaceae</taxon>
        <taxon>Yanghanlia</taxon>
    </lineage>
</organism>
<dbReference type="InterPro" id="IPR058624">
    <property type="entry name" value="MdtA-like_HH"/>
</dbReference>
<dbReference type="SUPFAM" id="SSF111369">
    <property type="entry name" value="HlyD-like secretion proteins"/>
    <property type="match status" value="1"/>
</dbReference>
<keyword evidence="8" id="KW-0812">Transmembrane</keyword>
<keyword evidence="5" id="KW-0997">Cell inner membrane</keyword>
<evidence type="ECO:0000259" key="11">
    <source>
        <dbReference type="Pfam" id="PF25944"/>
    </source>
</evidence>
<dbReference type="Pfam" id="PF25944">
    <property type="entry name" value="Beta-barrel_RND"/>
    <property type="match status" value="1"/>
</dbReference>
<dbReference type="NCBIfam" id="NF008589">
    <property type="entry name" value="PRK11556.1"/>
    <property type="match status" value="1"/>
</dbReference>
<dbReference type="PANTHER" id="PTHR30469">
    <property type="entry name" value="MULTIDRUG RESISTANCE PROTEIN MDTA"/>
    <property type="match status" value="1"/>
</dbReference>
<evidence type="ECO:0000256" key="6">
    <source>
        <dbReference type="ARBA" id="ARBA00023136"/>
    </source>
</evidence>
<evidence type="ECO:0000259" key="9">
    <source>
        <dbReference type="Pfam" id="PF25876"/>
    </source>
</evidence>
<dbReference type="InterPro" id="IPR006143">
    <property type="entry name" value="RND_pump_MFP"/>
</dbReference>
<gene>
    <name evidence="13" type="ORF">Q8947_09165</name>
</gene>
<evidence type="ECO:0000256" key="7">
    <source>
        <dbReference type="SAM" id="MobiDB-lite"/>
    </source>
</evidence>
<evidence type="ECO:0000256" key="3">
    <source>
        <dbReference type="ARBA" id="ARBA00022448"/>
    </source>
</evidence>
<feature type="region of interest" description="Disordered" evidence="7">
    <location>
        <begin position="402"/>
        <end position="425"/>
    </location>
</feature>
<feature type="transmembrane region" description="Helical" evidence="8">
    <location>
        <begin position="16"/>
        <end position="33"/>
    </location>
</feature>
<dbReference type="Gene3D" id="2.40.420.20">
    <property type="match status" value="1"/>
</dbReference>
<dbReference type="Pfam" id="PF25917">
    <property type="entry name" value="BSH_RND"/>
    <property type="match status" value="1"/>
</dbReference>
<evidence type="ECO:0000256" key="8">
    <source>
        <dbReference type="SAM" id="Phobius"/>
    </source>
</evidence>
<dbReference type="Proteomes" id="UP001232156">
    <property type="component" value="Unassembled WGS sequence"/>
</dbReference>
<comment type="subcellular location">
    <subcellularLocation>
        <location evidence="1">Cell membrane</location>
    </subcellularLocation>
</comment>
<dbReference type="Pfam" id="PF25876">
    <property type="entry name" value="HH_MFP_RND"/>
    <property type="match status" value="1"/>
</dbReference>
<keyword evidence="6 8" id="KW-0472">Membrane</keyword>
<keyword evidence="14" id="KW-1185">Reference proteome</keyword>
<dbReference type="Pfam" id="PF25967">
    <property type="entry name" value="RND-MFP_C"/>
    <property type="match status" value="1"/>
</dbReference>
<evidence type="ECO:0000256" key="1">
    <source>
        <dbReference type="ARBA" id="ARBA00004236"/>
    </source>
</evidence>
<protein>
    <submittedName>
        <fullName evidence="13">MdtA/MuxA family multidrug efflux RND transporter periplasmic adaptor subunit</fullName>
    </submittedName>
</protein>
<proteinExistence type="inferred from homology"/>
<evidence type="ECO:0000256" key="4">
    <source>
        <dbReference type="ARBA" id="ARBA00022475"/>
    </source>
</evidence>
<feature type="domain" description="Multidrug resistance protein MdtA-like barrel-sandwich hybrid" evidence="10">
    <location>
        <begin position="88"/>
        <end position="231"/>
    </location>
</feature>
<keyword evidence="4" id="KW-1003">Cell membrane</keyword>
<dbReference type="NCBIfam" id="TIGR01730">
    <property type="entry name" value="RND_mfp"/>
    <property type="match status" value="1"/>
</dbReference>
<feature type="domain" description="Multidrug resistance protein MdtA-like beta-barrel" evidence="11">
    <location>
        <begin position="235"/>
        <end position="317"/>
    </location>
</feature>
<dbReference type="InterPro" id="IPR058627">
    <property type="entry name" value="MdtA-like_C"/>
</dbReference>
<dbReference type="RefSeq" id="WP_347287099.1">
    <property type="nucleotide sequence ID" value="NZ_JAUZQE010000018.1"/>
</dbReference>
<dbReference type="PANTHER" id="PTHR30469:SF12">
    <property type="entry name" value="MULTIDRUG RESISTANCE PROTEIN MDTA"/>
    <property type="match status" value="1"/>
</dbReference>
<comment type="caution">
    <text evidence="13">The sequence shown here is derived from an EMBL/GenBank/DDBJ whole genome shotgun (WGS) entry which is preliminary data.</text>
</comment>
<name>A0ABU1D6T4_9BURK</name>
<keyword evidence="8" id="KW-1133">Transmembrane helix</keyword>
<comment type="similarity">
    <text evidence="2">Belongs to the membrane fusion protein (MFP) (TC 8.A.1) family.</text>
</comment>
<evidence type="ECO:0000256" key="2">
    <source>
        <dbReference type="ARBA" id="ARBA00009477"/>
    </source>
</evidence>
<dbReference type="EMBL" id="JAUZQE010000018">
    <property type="protein sequence ID" value="MDR4126151.1"/>
    <property type="molecule type" value="Genomic_DNA"/>
</dbReference>
<evidence type="ECO:0000313" key="13">
    <source>
        <dbReference type="EMBL" id="MDR4126151.1"/>
    </source>
</evidence>
<sequence length="425" mass="45607">MSFDDPAQGRRRRGRWLGWLVVVCLAAGAYWYFVARDAAPPSGAPAGAAGPFGMAGMRAMPVPVRLATAREETIRHTLRAIGTVTAFNTVVVRSRVGGELMRLHFQEGQWVQAGDLLAEIDPREFQAALDQARGQQQQNAAQLQSARQDLERYRLLFRQNSIARQQVEQQEALVKQLEGARASDQAAVDSAALQLSHTRITAPISGRVGLRKVDQGNIINAADADGIVTITQTQPISVEFTLPQAEAADVLAQLRAGRTLEVVLYDQNDVTELARGELMSVDNQIDVTTGTLRVKARFNNEDERLFPNQFVNVRLIVSQQQALAVPSAAVQVGSIGAFVYVVDDEQAVQIRRIVAGRVDGPLTAVHEGLQAGERVVVEGTDRLREGGRVDIVSVDGTELAPAPRAAAGGKGAGGARAQGAAPAGH</sequence>
<dbReference type="Gene3D" id="1.10.287.470">
    <property type="entry name" value="Helix hairpin bin"/>
    <property type="match status" value="1"/>
</dbReference>
<evidence type="ECO:0000259" key="10">
    <source>
        <dbReference type="Pfam" id="PF25917"/>
    </source>
</evidence>
<feature type="domain" description="Multidrug resistance protein MdtA-like alpha-helical hairpin" evidence="9">
    <location>
        <begin position="129"/>
        <end position="198"/>
    </location>
</feature>
<evidence type="ECO:0000256" key="5">
    <source>
        <dbReference type="ARBA" id="ARBA00022519"/>
    </source>
</evidence>